<dbReference type="Proteomes" id="UP000430146">
    <property type="component" value="Unassembled WGS sequence"/>
</dbReference>
<protein>
    <submittedName>
        <fullName evidence="6">Putative cation-transporting ATPase G</fullName>
        <ecNumber evidence="6">3.6.3.-</ecNumber>
    </submittedName>
</protein>
<dbReference type="InterPro" id="IPR008250">
    <property type="entry name" value="ATPase_P-typ_transduc_dom_A_sf"/>
</dbReference>
<dbReference type="Pfam" id="PF00122">
    <property type="entry name" value="E1-E2_ATPase"/>
    <property type="match status" value="1"/>
</dbReference>
<dbReference type="AlphaFoldDB" id="A0A5S9QWX3"/>
<dbReference type="GO" id="GO:0016787">
    <property type="term" value="F:hydrolase activity"/>
    <property type="evidence" value="ECO:0007669"/>
    <property type="project" value="UniProtKB-KW"/>
</dbReference>
<keyword evidence="4" id="KW-0812">Transmembrane</keyword>
<comment type="similarity">
    <text evidence="2">Belongs to the cation transport ATPase (P-type) (TC 3.A.3) family. Type IB subfamily.</text>
</comment>
<feature type="region of interest" description="Disordered" evidence="3">
    <location>
        <begin position="1"/>
        <end position="22"/>
    </location>
</feature>
<feature type="domain" description="P-type ATPase A" evidence="5">
    <location>
        <begin position="137"/>
        <end position="192"/>
    </location>
</feature>
<gene>
    <name evidence="6" type="primary">ctpG_2</name>
    <name evidence="6" type="ORF">AELLOGFF_04553</name>
</gene>
<keyword evidence="6" id="KW-0378">Hydrolase</keyword>
<evidence type="ECO:0000256" key="2">
    <source>
        <dbReference type="ARBA" id="ARBA00006024"/>
    </source>
</evidence>
<feature type="transmembrane region" description="Helical" evidence="4">
    <location>
        <begin position="53"/>
        <end position="72"/>
    </location>
</feature>
<dbReference type="EMBL" id="CACSIP010000021">
    <property type="protein sequence ID" value="CAA0123201.1"/>
    <property type="molecule type" value="Genomic_DNA"/>
</dbReference>
<organism evidence="6 7">
    <name type="scientific">Mycolicibacterium vanbaalenii</name>
    <name type="common">Mycobacterium vanbaalenii</name>
    <dbReference type="NCBI Taxonomy" id="110539"/>
    <lineage>
        <taxon>Bacteria</taxon>
        <taxon>Bacillati</taxon>
        <taxon>Actinomycetota</taxon>
        <taxon>Actinomycetes</taxon>
        <taxon>Mycobacteriales</taxon>
        <taxon>Mycobacteriaceae</taxon>
        <taxon>Mycolicibacterium</taxon>
    </lineage>
</organism>
<evidence type="ECO:0000256" key="4">
    <source>
        <dbReference type="SAM" id="Phobius"/>
    </source>
</evidence>
<keyword evidence="7" id="KW-1185">Reference proteome</keyword>
<accession>A0A5S9QWX3</accession>
<evidence type="ECO:0000256" key="1">
    <source>
        <dbReference type="ARBA" id="ARBA00004141"/>
    </source>
</evidence>
<name>A0A5S9QWX3_MYCVN</name>
<evidence type="ECO:0000313" key="7">
    <source>
        <dbReference type="Proteomes" id="UP000430146"/>
    </source>
</evidence>
<keyword evidence="4" id="KW-1133">Transmembrane helix</keyword>
<dbReference type="GO" id="GO:0015086">
    <property type="term" value="F:cadmium ion transmembrane transporter activity"/>
    <property type="evidence" value="ECO:0007669"/>
    <property type="project" value="TreeGrafter"/>
</dbReference>
<dbReference type="InterPro" id="IPR051014">
    <property type="entry name" value="Cation_Transport_ATPase_IB"/>
</dbReference>
<comment type="subcellular location">
    <subcellularLocation>
        <location evidence="1">Membrane</location>
        <topology evidence="1">Multi-pass membrane protein</topology>
    </subcellularLocation>
</comment>
<proteinExistence type="inferred from homology"/>
<dbReference type="Gene3D" id="2.70.150.10">
    <property type="entry name" value="Calcium-transporting ATPase, cytoplasmic transduction domain A"/>
    <property type="match status" value="1"/>
</dbReference>
<evidence type="ECO:0000313" key="6">
    <source>
        <dbReference type="EMBL" id="CAA0123201.1"/>
    </source>
</evidence>
<sequence length="192" mass="19914">MSDACCGPQPEGQQSGEPESGPEKLWQVRELQMAVAAAVLLGFGWLIGRAGYAGIGLTLELIAVVIAASTFVPDALRNLRHRRIGVDTLMTVAAIGAVALGQFAEAALLGILFSIAEGLEHYAVAKTRRGLRALLSLVPPKASVTRGGTELTVSPGELVIGDVMILRPGERAATDGTITAGRTSLDLSDITG</sequence>
<dbReference type="PANTHER" id="PTHR48085:SF5">
    <property type="entry name" value="CADMIUM_ZINC-TRANSPORTING ATPASE HMA4-RELATED"/>
    <property type="match status" value="1"/>
</dbReference>
<dbReference type="GO" id="GO:0016020">
    <property type="term" value="C:membrane"/>
    <property type="evidence" value="ECO:0007669"/>
    <property type="project" value="TreeGrafter"/>
</dbReference>
<reference evidence="6 7" key="1">
    <citation type="submission" date="2019-11" db="EMBL/GenBank/DDBJ databases">
        <authorList>
            <person name="Holert J."/>
        </authorList>
    </citation>
    <scope>NUCLEOTIDE SEQUENCE [LARGE SCALE GENOMIC DNA]</scope>
    <source>
        <strain evidence="6">BC8_1</strain>
    </source>
</reference>
<evidence type="ECO:0000259" key="5">
    <source>
        <dbReference type="Pfam" id="PF00122"/>
    </source>
</evidence>
<dbReference type="PANTHER" id="PTHR48085">
    <property type="entry name" value="CADMIUM/ZINC-TRANSPORTING ATPASE HMA2-RELATED"/>
    <property type="match status" value="1"/>
</dbReference>
<evidence type="ECO:0000256" key="3">
    <source>
        <dbReference type="SAM" id="MobiDB-lite"/>
    </source>
</evidence>
<dbReference type="SUPFAM" id="SSF81653">
    <property type="entry name" value="Calcium ATPase, transduction domain A"/>
    <property type="match status" value="1"/>
</dbReference>
<dbReference type="InterPro" id="IPR059000">
    <property type="entry name" value="ATPase_P-type_domA"/>
</dbReference>
<keyword evidence="4" id="KW-0472">Membrane</keyword>
<dbReference type="EC" id="3.6.3.-" evidence="6"/>